<organism evidence="1 2">
    <name type="scientific">Streptomyces kanamyceticus</name>
    <dbReference type="NCBI Taxonomy" id="1967"/>
    <lineage>
        <taxon>Bacteria</taxon>
        <taxon>Bacillati</taxon>
        <taxon>Actinomycetota</taxon>
        <taxon>Actinomycetes</taxon>
        <taxon>Kitasatosporales</taxon>
        <taxon>Streptomycetaceae</taxon>
        <taxon>Streptomyces</taxon>
    </lineage>
</organism>
<dbReference type="EMBL" id="CP023699">
    <property type="protein sequence ID" value="QEU95155.1"/>
    <property type="molecule type" value="Genomic_DNA"/>
</dbReference>
<protein>
    <submittedName>
        <fullName evidence="1">Uncharacterized protein</fullName>
    </submittedName>
</protein>
<gene>
    <name evidence="1" type="ORF">CP970_33405</name>
</gene>
<dbReference type="AlphaFoldDB" id="A0A5J6GMF1"/>
<dbReference type="RefSeq" id="WP_055556398.1">
    <property type="nucleotide sequence ID" value="NZ_CP023699.1"/>
</dbReference>
<keyword evidence="2" id="KW-1185">Reference proteome</keyword>
<proteinExistence type="predicted"/>
<dbReference type="KEGG" id="ska:CP970_33405"/>
<name>A0A5J6GMF1_STRKN</name>
<sequence>MRAAAEEASDLDALYSALGRVVVASARMESRLRYNVGWMAGDHDAGWIVFEGQSVEWLVSNGKAILGQITEMKWWPSDHSDRIARAFNDIQDAARMRNLLVHGQWAKSCSGDEICTARPQTAKADQRIFHVYRSRHRKGFEEREIAICDLDDLAQRMLDLAVEIDDAYEDAIDPRRGQARSRQE</sequence>
<reference evidence="1 2" key="1">
    <citation type="submission" date="2017-09" db="EMBL/GenBank/DDBJ databases">
        <authorList>
            <person name="Lee N."/>
            <person name="Cho B.-K."/>
        </authorList>
    </citation>
    <scope>NUCLEOTIDE SEQUENCE [LARGE SCALE GENOMIC DNA]</scope>
    <source>
        <strain evidence="1 2">ATCC 12853</strain>
    </source>
</reference>
<accession>A0A5J6GMF1</accession>
<evidence type="ECO:0000313" key="1">
    <source>
        <dbReference type="EMBL" id="QEU95155.1"/>
    </source>
</evidence>
<dbReference type="Proteomes" id="UP000325529">
    <property type="component" value="Chromosome"/>
</dbReference>
<evidence type="ECO:0000313" key="2">
    <source>
        <dbReference type="Proteomes" id="UP000325529"/>
    </source>
</evidence>
<dbReference type="OrthoDB" id="5185850at2"/>